<comment type="subcellular location">
    <subcellularLocation>
        <location evidence="1">Cytoplasmic vesicle</location>
        <location evidence="1">Phagosome membrane</location>
        <topology evidence="1">Multi-pass membrane protein</topology>
    </subcellularLocation>
</comment>
<keyword evidence="9" id="KW-0391">Immunity</keyword>
<feature type="chain" id="PRO_5041208799" description="Macrophage-expressed gene 1 protein" evidence="20">
    <location>
        <begin position="20"/>
        <end position="708"/>
    </location>
</feature>
<keyword evidence="11" id="KW-1064">Adaptive immunity</keyword>
<evidence type="ECO:0000256" key="10">
    <source>
        <dbReference type="ARBA" id="ARBA00022989"/>
    </source>
</evidence>
<dbReference type="CDD" id="cd22579">
    <property type="entry name" value="MPEG1_P2"/>
    <property type="match status" value="1"/>
</dbReference>
<accession>A0AA47MUZ6</accession>
<proteinExistence type="inferred from homology"/>
<dbReference type="PROSITE" id="PS51412">
    <property type="entry name" value="MACPF_2"/>
    <property type="match status" value="1"/>
</dbReference>
<evidence type="ECO:0000256" key="1">
    <source>
        <dbReference type="ARBA" id="ARBA00004265"/>
    </source>
</evidence>
<evidence type="ECO:0000256" key="4">
    <source>
        <dbReference type="ARBA" id="ARBA00022452"/>
    </source>
</evidence>
<protein>
    <recommendedName>
        <fullName evidence="3">Macrophage-expressed gene 1 protein</fullName>
    </recommendedName>
    <alternativeName>
        <fullName evidence="16">Perforin-2</fullName>
    </alternativeName>
</protein>
<dbReference type="Pfam" id="PF01823">
    <property type="entry name" value="MACPF"/>
    <property type="match status" value="1"/>
</dbReference>
<comment type="function">
    <text evidence="18">Pore-forming protein involved in both innate and adaptive immunity. Plays a central role in antigen cross-presentation in dendritic cells by forming a pore in antigen-containing compartments, thereby promoting delivery of antigens for cross-presentation. Also involved in innate immune response following bacterial infection; shows antibacterial activity against a wide spectrum of Gram-positive, Gram-negative and acid-fast bacteria. Reduces the viability of the intracytosolic pathogen L.monocytogenes by inhibiting acidification of the phagocytic vacuole of host cells which restricts bacterial translocation from the vacuole to the cytosol. Required for the antibacterial activity of reactive oxygen species and nitric oxide.</text>
</comment>
<evidence type="ECO:0000256" key="9">
    <source>
        <dbReference type="ARBA" id="ARBA00022859"/>
    </source>
</evidence>
<evidence type="ECO:0000256" key="16">
    <source>
        <dbReference type="ARBA" id="ARBA00030728"/>
    </source>
</evidence>
<feature type="domain" description="MACPF" evidence="21">
    <location>
        <begin position="28"/>
        <end position="344"/>
    </location>
</feature>
<evidence type="ECO:0000256" key="13">
    <source>
        <dbReference type="ARBA" id="ARBA00023157"/>
    </source>
</evidence>
<feature type="signal peptide" evidence="20">
    <location>
        <begin position="1"/>
        <end position="19"/>
    </location>
</feature>
<evidence type="ECO:0000256" key="20">
    <source>
        <dbReference type="SAM" id="SignalP"/>
    </source>
</evidence>
<gene>
    <name evidence="22" type="primary">MPEG1_0</name>
    <name evidence="22" type="ORF">N1851_013587</name>
</gene>
<name>A0AA47MUZ6_MERPO</name>
<comment type="similarity">
    <text evidence="2">Belongs to the MPEG1 family.</text>
</comment>
<keyword evidence="6 19" id="KW-0812">Transmembrane</keyword>
<dbReference type="GO" id="GO:0045087">
    <property type="term" value="P:innate immune response"/>
    <property type="evidence" value="ECO:0007669"/>
    <property type="project" value="UniProtKB-KW"/>
</dbReference>
<keyword evidence="10 19" id="KW-1133">Transmembrane helix</keyword>
<evidence type="ECO:0000259" key="21">
    <source>
        <dbReference type="PROSITE" id="PS51412"/>
    </source>
</evidence>
<evidence type="ECO:0000256" key="19">
    <source>
        <dbReference type="SAM" id="Phobius"/>
    </source>
</evidence>
<keyword evidence="12 19" id="KW-0472">Membrane</keyword>
<reference evidence="22" key="1">
    <citation type="journal article" date="2023" name="Front. Mar. Sci.">
        <title>A new Merluccius polli reference genome to investigate the effects of global change in West African waters.</title>
        <authorList>
            <person name="Mateo J.L."/>
            <person name="Blanco-Fernandez C."/>
            <person name="Garcia-Vazquez E."/>
            <person name="Machado-Schiaffino G."/>
        </authorList>
    </citation>
    <scope>NUCLEOTIDE SEQUENCE</scope>
    <source>
        <strain evidence="22">C29</strain>
        <tissue evidence="22">Fin</tissue>
    </source>
</reference>
<evidence type="ECO:0000256" key="17">
    <source>
        <dbReference type="ARBA" id="ARBA00045657"/>
    </source>
</evidence>
<dbReference type="PANTHER" id="PTHR31463">
    <property type="entry name" value="MACROPHAGE-EXPRESSED GENE 1 PROTEIN"/>
    <property type="match status" value="1"/>
</dbReference>
<dbReference type="Proteomes" id="UP001174136">
    <property type="component" value="Unassembled WGS sequence"/>
</dbReference>
<evidence type="ECO:0000313" key="23">
    <source>
        <dbReference type="Proteomes" id="UP001174136"/>
    </source>
</evidence>
<evidence type="ECO:0000256" key="12">
    <source>
        <dbReference type="ARBA" id="ARBA00023136"/>
    </source>
</evidence>
<keyword evidence="4" id="KW-1134">Transmembrane beta strand</keyword>
<comment type="caution">
    <text evidence="22">The sequence shown here is derived from an EMBL/GenBank/DDBJ whole genome shotgun (WGS) entry which is preliminary data.</text>
</comment>
<evidence type="ECO:0000256" key="6">
    <source>
        <dbReference type="ARBA" id="ARBA00022692"/>
    </source>
</evidence>
<evidence type="ECO:0000256" key="2">
    <source>
        <dbReference type="ARBA" id="ARBA00007256"/>
    </source>
</evidence>
<evidence type="ECO:0000256" key="8">
    <source>
        <dbReference type="ARBA" id="ARBA00022843"/>
    </source>
</evidence>
<comment type="function">
    <text evidence="17">Pore-forming protein that plays a central role in antigen cross-presentation in dendritic cells by mediating delivery of antigens for cross-presentation. Dendritic cells bridge innate and adaptive immunity by capturing exogenous antigens on MHC class-I molecules and presenting them to naive CD8(+) T-cells. Acts by forming a pore in antigen-containing compartments, promoting the release of antigens into the cytosol, enabling generation of MHCI:peptide complexes and T-cell priming.</text>
</comment>
<keyword evidence="15" id="KW-0968">Cytoplasmic vesicle</keyword>
<dbReference type="PANTHER" id="PTHR31463:SF4">
    <property type="entry name" value="MACROPHAGE-EXPRESSED GENE 1 PROTEIN"/>
    <property type="match status" value="1"/>
</dbReference>
<evidence type="ECO:0000256" key="14">
    <source>
        <dbReference type="ARBA" id="ARBA00023180"/>
    </source>
</evidence>
<dbReference type="GO" id="GO:0002250">
    <property type="term" value="P:adaptive immune response"/>
    <property type="evidence" value="ECO:0007669"/>
    <property type="project" value="UniProtKB-KW"/>
</dbReference>
<keyword evidence="13" id="KW-1015">Disulfide bond</keyword>
<evidence type="ECO:0000256" key="7">
    <source>
        <dbReference type="ARBA" id="ARBA00022729"/>
    </source>
</evidence>
<feature type="transmembrane region" description="Helical" evidence="19">
    <location>
        <begin position="650"/>
        <end position="671"/>
    </location>
</feature>
<keyword evidence="7 20" id="KW-0732">Signal</keyword>
<evidence type="ECO:0000256" key="11">
    <source>
        <dbReference type="ARBA" id="ARBA00023130"/>
    </source>
</evidence>
<dbReference type="EMBL" id="JAOPHQ010002371">
    <property type="protein sequence ID" value="KAK0147072.1"/>
    <property type="molecule type" value="Genomic_DNA"/>
</dbReference>
<organism evidence="22 23">
    <name type="scientific">Merluccius polli</name>
    <name type="common">Benguela hake</name>
    <name type="synonym">Merluccius cadenati</name>
    <dbReference type="NCBI Taxonomy" id="89951"/>
    <lineage>
        <taxon>Eukaryota</taxon>
        <taxon>Metazoa</taxon>
        <taxon>Chordata</taxon>
        <taxon>Craniata</taxon>
        <taxon>Vertebrata</taxon>
        <taxon>Euteleostomi</taxon>
        <taxon>Actinopterygii</taxon>
        <taxon>Neopterygii</taxon>
        <taxon>Teleostei</taxon>
        <taxon>Neoteleostei</taxon>
        <taxon>Acanthomorphata</taxon>
        <taxon>Zeiogadaria</taxon>
        <taxon>Gadariae</taxon>
        <taxon>Gadiformes</taxon>
        <taxon>Gadoidei</taxon>
        <taxon>Merlucciidae</taxon>
        <taxon>Merluccius</taxon>
    </lineage>
</organism>
<evidence type="ECO:0000256" key="5">
    <source>
        <dbReference type="ARBA" id="ARBA00022588"/>
    </source>
</evidence>
<dbReference type="SMART" id="SM00457">
    <property type="entry name" value="MACPF"/>
    <property type="match status" value="1"/>
</dbReference>
<dbReference type="AlphaFoldDB" id="A0AA47MUZ6"/>
<dbReference type="InterPro" id="IPR039707">
    <property type="entry name" value="MPEG1"/>
</dbReference>
<keyword evidence="14" id="KW-0325">Glycoprotein</keyword>
<evidence type="ECO:0000256" key="15">
    <source>
        <dbReference type="ARBA" id="ARBA00023329"/>
    </source>
</evidence>
<keyword evidence="5" id="KW-0399">Innate immunity</keyword>
<dbReference type="GO" id="GO:0042742">
    <property type="term" value="P:defense response to bacterium"/>
    <property type="evidence" value="ECO:0007669"/>
    <property type="project" value="TreeGrafter"/>
</dbReference>
<evidence type="ECO:0000313" key="22">
    <source>
        <dbReference type="EMBL" id="KAK0147072.1"/>
    </source>
</evidence>
<dbReference type="GO" id="GO:0030670">
    <property type="term" value="C:phagocytic vesicle membrane"/>
    <property type="evidence" value="ECO:0007669"/>
    <property type="project" value="UniProtKB-SubCell"/>
</dbReference>
<sequence>MAWTAVPLLLLSLLHSCSLHPLSRPANWLSQCRASNLSITALEVLPGGGWDNLRNMDMGRVMNLNYSQCQTTEDGLYLLPNEVFVIPQKETGVETNSEILSSWLEVKSSTSQSINMDISYLSVLNAKFSAENQRLKTHQVKDSSTTVRVQVRNLVYAVKAYPDFTVDVRFAQQAEKIANAIENNQTKYAAYLSERMVLDYGTHVITSVDAGASLVQDDYLRSSYVADTASQTTSISMLAGFNFFDKLKFDISSKDTTQNSQLQSYQSNISYSLIQSHGGKPFYPGMTLQNWQENTRNNLVAIDRSGLPLHYFINSNTFPDMPQPTVGKVAQSVSDAVEMYYAVNTRRGCVDAESKNYNFQANVDDKSCQGPATNLSFGGIFQQCFQISPDAEPLCQALAQKNPDTGDYSCRSPYVSTLLRSEVRQEGYSQYECHDVAYKCYLLFRCHRKVCGNNYYMRTARVNTYWCADKEEAPENSGYLFGGIYGPSLVNPITKTKSCPLYFTPVKFLSDGLMICVSNDYEMATAYSVPFGGLFSCESVNQLAGNKRRCPAGFSQHLATVSDGCEILYCVQSGLFTEGQLLPIHLPPFTLPPLIGTTGGSMVAVMSEGGRSWVRVEHSKTWIEVKPENVVNFVRQVQLDSGNMTAGSKAGLTIGIICLLALLAVGGMLLVRRKRGAKRRKTYEQIDGEAQTSETAVLLPEEEAHIEA</sequence>
<dbReference type="InterPro" id="IPR020864">
    <property type="entry name" value="MACPF"/>
</dbReference>
<evidence type="ECO:0000256" key="18">
    <source>
        <dbReference type="ARBA" id="ARBA00045689"/>
    </source>
</evidence>
<keyword evidence="23" id="KW-1185">Reference proteome</keyword>
<keyword evidence="8" id="KW-0832">Ubl conjugation</keyword>
<evidence type="ECO:0000256" key="3">
    <source>
        <dbReference type="ARBA" id="ARBA00021365"/>
    </source>
</evidence>